<evidence type="ECO:0000256" key="7">
    <source>
        <dbReference type="ARBA" id="ARBA00039099"/>
    </source>
</evidence>
<evidence type="ECO:0000256" key="6">
    <source>
        <dbReference type="ARBA" id="ARBA00022884"/>
    </source>
</evidence>
<sequence>MKVKPKLKNHIQNRKEQKQYKPKYFTIQFKQKLQKNEQKQNKKGVQQRFNSINNTYVYINAEGKTQKKRDFQNKKNNNKEGQNFEGINILDALSASGLRTIRFLKELKNINKIYANDISDASHKLMMENFILNELDLSKIEMTQKDAIQLLYEHRFRLNKGDLSAKLHVIDLDPYGTAVPFLDCALQAACFDTLLCVTSTDSRILCGQDTQKCYYLYGSSRAKMQAFQENAIRILLYTLNNTANKYSKHIVPLICYLSEFYVRCFILVKNGKQECGKSILKTGNIFNCDNCGNFYTQPFGKSLKNEKLERFAPTNLNIPSNKCDQCGNNFTINGPVWIDKLNDEDFVNKTIQFLNQQQCQLKLQTKEKINGMLHAITLEQQIQLDQIPYGFSIEHISKYLKTTIPSKKKIYSAYMSLGYNIEQSYLNPIIFKTNASSEIVFDIMRNWVFFEFLQIYIKQFIFYFIFEKKEKYIIKRTNPNFDLNIKIDKAIPKWIPNPEKNWGPGKRAIAKKIIDDGIQEEKVDQLLIENQDILYDKLQKKNKQD</sequence>
<evidence type="ECO:0000256" key="5">
    <source>
        <dbReference type="ARBA" id="ARBA00022694"/>
    </source>
</evidence>
<dbReference type="PANTHER" id="PTHR10631">
    <property type="entry name" value="N 2 ,N 2 -DIMETHYLGUANOSINE TRNA METHYLTRANSFERASE"/>
    <property type="match status" value="1"/>
</dbReference>
<dbReference type="InParanoid" id="G0QZ05"/>
<comment type="catalytic activity">
    <reaction evidence="8 9">
        <text>guanosine(26) in tRNA + 2 S-adenosyl-L-methionine = N(2)-dimethylguanosine(26) in tRNA + 2 S-adenosyl-L-homocysteine + 2 H(+)</text>
        <dbReference type="Rhea" id="RHEA:43140"/>
        <dbReference type="Rhea" id="RHEA-COMP:10359"/>
        <dbReference type="Rhea" id="RHEA-COMP:10360"/>
        <dbReference type="ChEBI" id="CHEBI:15378"/>
        <dbReference type="ChEBI" id="CHEBI:57856"/>
        <dbReference type="ChEBI" id="CHEBI:59789"/>
        <dbReference type="ChEBI" id="CHEBI:74269"/>
        <dbReference type="ChEBI" id="CHEBI:74513"/>
        <dbReference type="EC" id="2.1.1.216"/>
    </reaction>
</comment>
<dbReference type="PANTHER" id="PTHR10631:SF3">
    <property type="entry name" value="TRNA (GUANINE(26)-N(2))-DIMETHYLTRANSFERASE"/>
    <property type="match status" value="1"/>
</dbReference>
<keyword evidence="10" id="KW-0472">Membrane</keyword>
<keyword evidence="1 9" id="KW-0820">tRNA-binding</keyword>
<dbReference type="PROSITE" id="PS51626">
    <property type="entry name" value="SAM_MT_TRM1"/>
    <property type="match status" value="1"/>
</dbReference>
<evidence type="ECO:0000256" key="4">
    <source>
        <dbReference type="ARBA" id="ARBA00022691"/>
    </source>
</evidence>
<evidence type="ECO:0000256" key="9">
    <source>
        <dbReference type="PROSITE-ProRule" id="PRU00958"/>
    </source>
</evidence>
<keyword evidence="12" id="KW-1185">Reference proteome</keyword>
<evidence type="ECO:0000256" key="8">
    <source>
        <dbReference type="ARBA" id="ARBA00051897"/>
    </source>
</evidence>
<evidence type="ECO:0000313" key="12">
    <source>
        <dbReference type="Proteomes" id="UP000008983"/>
    </source>
</evidence>
<dbReference type="STRING" id="857967.G0QZ05"/>
<keyword evidence="10" id="KW-0812">Transmembrane</keyword>
<dbReference type="EMBL" id="GL984132">
    <property type="protein sequence ID" value="EGR29576.1"/>
    <property type="molecule type" value="Genomic_DNA"/>
</dbReference>
<keyword evidence="10" id="KW-1133">Transmembrane helix</keyword>
<dbReference type="SUPFAM" id="SSF53335">
    <property type="entry name" value="S-adenosyl-L-methionine-dependent methyltransferases"/>
    <property type="match status" value="1"/>
</dbReference>
<dbReference type="GeneID" id="14905675"/>
<keyword evidence="6 9" id="KW-0694">RNA-binding</keyword>
<evidence type="ECO:0000256" key="10">
    <source>
        <dbReference type="SAM" id="Phobius"/>
    </source>
</evidence>
<dbReference type="EC" id="2.1.1.216" evidence="7 9"/>
<name>G0QZ05_ICHMU</name>
<dbReference type="Pfam" id="PF02005">
    <property type="entry name" value="TRM"/>
    <property type="match status" value="1"/>
</dbReference>
<dbReference type="Gene3D" id="3.30.56.70">
    <property type="entry name" value="N2,N2-dimethylguanosine tRNA methyltransferase, C-terminal domain"/>
    <property type="match status" value="1"/>
</dbReference>
<dbReference type="GO" id="GO:0002940">
    <property type="term" value="P:tRNA N2-guanine methylation"/>
    <property type="evidence" value="ECO:0007669"/>
    <property type="project" value="TreeGrafter"/>
</dbReference>
<proteinExistence type="inferred from homology"/>
<dbReference type="FunCoup" id="G0QZ05">
    <property type="interactions" value="314"/>
</dbReference>
<evidence type="ECO:0000256" key="2">
    <source>
        <dbReference type="ARBA" id="ARBA00022603"/>
    </source>
</evidence>
<dbReference type="GO" id="GO:0160104">
    <property type="term" value="F:tRNA (guanine(26)-N2)-dimethyltransferase activity"/>
    <property type="evidence" value="ECO:0007669"/>
    <property type="project" value="UniProtKB-UniRule"/>
</dbReference>
<feature type="transmembrane region" description="Helical" evidence="10">
    <location>
        <begin position="447"/>
        <end position="466"/>
    </location>
</feature>
<dbReference type="eggNOG" id="KOG1253">
    <property type="taxonomic scope" value="Eukaryota"/>
</dbReference>
<protein>
    <recommendedName>
        <fullName evidence="7 9">tRNA (guanine(26)-N(2))-dimethyltransferase</fullName>
        <ecNumber evidence="7 9">2.1.1.216</ecNumber>
    </recommendedName>
</protein>
<dbReference type="AlphaFoldDB" id="G0QZ05"/>
<dbReference type="Gene3D" id="3.40.50.150">
    <property type="entry name" value="Vaccinia Virus protein VP39"/>
    <property type="match status" value="1"/>
</dbReference>
<keyword evidence="4 9" id="KW-0949">S-adenosyl-L-methionine</keyword>
<dbReference type="GO" id="GO:0000049">
    <property type="term" value="F:tRNA binding"/>
    <property type="evidence" value="ECO:0007669"/>
    <property type="project" value="UniProtKB-UniRule"/>
</dbReference>
<evidence type="ECO:0000313" key="11">
    <source>
        <dbReference type="EMBL" id="EGR29576.1"/>
    </source>
</evidence>
<evidence type="ECO:0000256" key="3">
    <source>
        <dbReference type="ARBA" id="ARBA00022679"/>
    </source>
</evidence>
<dbReference type="GO" id="GO:0005634">
    <property type="term" value="C:nucleus"/>
    <property type="evidence" value="ECO:0007669"/>
    <property type="project" value="TreeGrafter"/>
</dbReference>
<reference evidence="11 12" key="1">
    <citation type="submission" date="2011-07" db="EMBL/GenBank/DDBJ databases">
        <authorList>
            <person name="Coyne R."/>
            <person name="Brami D."/>
            <person name="Johnson J."/>
            <person name="Hostetler J."/>
            <person name="Hannick L."/>
            <person name="Clark T."/>
            <person name="Cassidy-Hanley D."/>
            <person name="Inman J."/>
        </authorList>
    </citation>
    <scope>NUCLEOTIDE SEQUENCE [LARGE SCALE GENOMIC DNA]</scope>
    <source>
        <strain evidence="11 12">G5</strain>
    </source>
</reference>
<dbReference type="OMA" id="PNPTPYW"/>
<organism evidence="11 12">
    <name type="scientific">Ichthyophthirius multifiliis</name>
    <name type="common">White spot disease agent</name>
    <name type="synonym">Ich</name>
    <dbReference type="NCBI Taxonomy" id="5932"/>
    <lineage>
        <taxon>Eukaryota</taxon>
        <taxon>Sar</taxon>
        <taxon>Alveolata</taxon>
        <taxon>Ciliophora</taxon>
        <taxon>Intramacronucleata</taxon>
        <taxon>Oligohymenophorea</taxon>
        <taxon>Hymenostomatida</taxon>
        <taxon>Ophryoglenina</taxon>
        <taxon>Ichthyophthirius</taxon>
    </lineage>
</organism>
<keyword evidence="2 9" id="KW-0489">Methyltransferase</keyword>
<dbReference type="InterPro" id="IPR029063">
    <property type="entry name" value="SAM-dependent_MTases_sf"/>
</dbReference>
<evidence type="ECO:0000256" key="1">
    <source>
        <dbReference type="ARBA" id="ARBA00022555"/>
    </source>
</evidence>
<comment type="similarity">
    <text evidence="9">Belongs to the class I-like SAM-binding methyltransferase superfamily. Trm1 family.</text>
</comment>
<dbReference type="RefSeq" id="XP_004030812.1">
    <property type="nucleotide sequence ID" value="XM_004030764.1"/>
</dbReference>
<accession>G0QZ05</accession>
<keyword evidence="5 9" id="KW-0819">tRNA processing</keyword>
<dbReference type="Proteomes" id="UP000008983">
    <property type="component" value="Unassembled WGS sequence"/>
</dbReference>
<dbReference type="InterPro" id="IPR002905">
    <property type="entry name" value="Trm1"/>
</dbReference>
<gene>
    <name evidence="11" type="ORF">IMG5_153480</name>
</gene>
<dbReference type="OrthoDB" id="6349953at2759"/>
<keyword evidence="3 9" id="KW-0808">Transferase</keyword>
<dbReference type="InterPro" id="IPR042296">
    <property type="entry name" value="tRNA_met_Trm1_C"/>
</dbReference>